<dbReference type="EMBL" id="PJQL01005620">
    <property type="protein sequence ID" value="RCH77835.1"/>
    <property type="molecule type" value="Genomic_DNA"/>
</dbReference>
<proteinExistence type="predicted"/>
<comment type="caution">
    <text evidence="1">The sequence shown here is derived from an EMBL/GenBank/DDBJ whole genome shotgun (WGS) entry which is preliminary data.</text>
</comment>
<evidence type="ECO:0000313" key="2">
    <source>
        <dbReference type="Proteomes" id="UP000252139"/>
    </source>
</evidence>
<protein>
    <submittedName>
        <fullName evidence="1">Uncharacterized protein</fullName>
    </submittedName>
</protein>
<dbReference type="AlphaFoldDB" id="A0A367IJJ0"/>
<evidence type="ECO:0000313" key="1">
    <source>
        <dbReference type="EMBL" id="RCH77835.1"/>
    </source>
</evidence>
<accession>A0A367IJJ0</accession>
<sequence>VNIEKPVGICHFEQWCCGYDYAAKFSSHVMTSRVHSSNLSGTLLTTHPSNDTPNLCL</sequence>
<keyword evidence="2" id="KW-1185">Reference proteome</keyword>
<reference evidence="1 2" key="1">
    <citation type="journal article" date="2018" name="G3 (Bethesda)">
        <title>Phylogenetic and Phylogenomic Definition of Rhizopus Species.</title>
        <authorList>
            <person name="Gryganskyi A.P."/>
            <person name="Golan J."/>
            <person name="Dolatabadi S."/>
            <person name="Mondo S."/>
            <person name="Robb S."/>
            <person name="Idnurm A."/>
            <person name="Muszewska A."/>
            <person name="Steczkiewicz K."/>
            <person name="Masonjones S."/>
            <person name="Liao H.L."/>
            <person name="Gajdeczka M.T."/>
            <person name="Anike F."/>
            <person name="Vuek A."/>
            <person name="Anishchenko I.M."/>
            <person name="Voigt K."/>
            <person name="de Hoog G.S."/>
            <person name="Smith M.E."/>
            <person name="Heitman J."/>
            <person name="Vilgalys R."/>
            <person name="Stajich J.E."/>
        </authorList>
    </citation>
    <scope>NUCLEOTIDE SEQUENCE [LARGE SCALE GENOMIC DNA]</scope>
    <source>
        <strain evidence="1 2">CBS 357.93</strain>
    </source>
</reference>
<organism evidence="1 2">
    <name type="scientific">Rhizopus azygosporus</name>
    <name type="common">Rhizopus microsporus var. azygosporus</name>
    <dbReference type="NCBI Taxonomy" id="86630"/>
    <lineage>
        <taxon>Eukaryota</taxon>
        <taxon>Fungi</taxon>
        <taxon>Fungi incertae sedis</taxon>
        <taxon>Mucoromycota</taxon>
        <taxon>Mucoromycotina</taxon>
        <taxon>Mucoromycetes</taxon>
        <taxon>Mucorales</taxon>
        <taxon>Mucorineae</taxon>
        <taxon>Rhizopodaceae</taxon>
        <taxon>Rhizopus</taxon>
    </lineage>
</organism>
<gene>
    <name evidence="1" type="ORF">CU097_002318</name>
</gene>
<name>A0A367IJJ0_RHIAZ</name>
<feature type="non-terminal residue" evidence="1">
    <location>
        <position position="1"/>
    </location>
</feature>
<dbReference type="Proteomes" id="UP000252139">
    <property type="component" value="Unassembled WGS sequence"/>
</dbReference>